<accession>A0A1J5S1I2</accession>
<dbReference type="AlphaFoldDB" id="A0A1J5S1I2"/>
<name>A0A1J5S1I2_9ZZZZ</name>
<comment type="caution">
    <text evidence="1">The sequence shown here is derived from an EMBL/GenBank/DDBJ whole genome shotgun (WGS) entry which is preliminary data.</text>
</comment>
<protein>
    <recommendedName>
        <fullName evidence="2">Chromosome partition protein Smc</fullName>
    </recommendedName>
</protein>
<sequence>MRNLILLLVLVSGLLAGYFIGDYRGRDAREALGKAIETGKTLDAERMTAISRLKTELESIDEKHRQELAAIRKDNDVRVAGWRRAKSDLTNTITHTTATLAESDDRLKSLISQRDSTSGAEKAKIELEIARLRKERENLLQESAGNACLQARAPHSVFEALNETKVAESK</sequence>
<proteinExistence type="predicted"/>
<organism evidence="1">
    <name type="scientific">mine drainage metagenome</name>
    <dbReference type="NCBI Taxonomy" id="410659"/>
    <lineage>
        <taxon>unclassified sequences</taxon>
        <taxon>metagenomes</taxon>
        <taxon>ecological metagenomes</taxon>
    </lineage>
</organism>
<evidence type="ECO:0000313" key="1">
    <source>
        <dbReference type="EMBL" id="OIR02257.1"/>
    </source>
</evidence>
<reference evidence="1" key="1">
    <citation type="submission" date="2016-10" db="EMBL/GenBank/DDBJ databases">
        <title>Sequence of Gallionella enrichment culture.</title>
        <authorList>
            <person name="Poehlein A."/>
            <person name="Muehling M."/>
            <person name="Daniel R."/>
        </authorList>
    </citation>
    <scope>NUCLEOTIDE SEQUENCE</scope>
</reference>
<gene>
    <name evidence="1" type="ORF">GALL_156290</name>
</gene>
<dbReference type="EMBL" id="MLJW01000076">
    <property type="protein sequence ID" value="OIR02257.1"/>
    <property type="molecule type" value="Genomic_DNA"/>
</dbReference>
<evidence type="ECO:0008006" key="2">
    <source>
        <dbReference type="Google" id="ProtNLM"/>
    </source>
</evidence>